<feature type="transmembrane region" description="Helical" evidence="8">
    <location>
        <begin position="603"/>
        <end position="626"/>
    </location>
</feature>
<evidence type="ECO:0000256" key="4">
    <source>
        <dbReference type="ARBA" id="ARBA00022840"/>
    </source>
</evidence>
<evidence type="ECO:0000256" key="7">
    <source>
        <dbReference type="SAM" id="MobiDB-lite"/>
    </source>
</evidence>
<name>A0ABQ8IT82_DERPT</name>
<dbReference type="Gene3D" id="3.40.1710.10">
    <property type="entry name" value="abc type-2 transporter like domain"/>
    <property type="match status" value="1"/>
</dbReference>
<reference evidence="11 12" key="2">
    <citation type="journal article" date="2022" name="Mol. Biol. Evol.">
        <title>Comparative Genomics Reveals Insights into the Divergent Evolution of Astigmatic Mites and Household Pest Adaptations.</title>
        <authorList>
            <person name="Xiong Q."/>
            <person name="Wan A.T."/>
            <person name="Liu X."/>
            <person name="Fung C.S."/>
            <person name="Xiao X."/>
            <person name="Malainual N."/>
            <person name="Hou J."/>
            <person name="Wang L."/>
            <person name="Wang M."/>
            <person name="Yang K.Y."/>
            <person name="Cui Y."/>
            <person name="Leung E.L."/>
            <person name="Nong W."/>
            <person name="Shin S.K."/>
            <person name="Au S.W."/>
            <person name="Jeong K.Y."/>
            <person name="Chew F.T."/>
            <person name="Hui J.H."/>
            <person name="Leung T.F."/>
            <person name="Tungtrongchitr A."/>
            <person name="Zhong N."/>
            <person name="Liu Z."/>
            <person name="Tsui S.K."/>
        </authorList>
    </citation>
    <scope>NUCLEOTIDE SEQUENCE [LARGE SCALE GENOMIC DNA]</scope>
    <source>
        <strain evidence="11">Derp</strain>
    </source>
</reference>
<dbReference type="InterPro" id="IPR013525">
    <property type="entry name" value="ABC2_TM"/>
</dbReference>
<dbReference type="PROSITE" id="PS50893">
    <property type="entry name" value="ABC_TRANSPORTER_2"/>
    <property type="match status" value="1"/>
</dbReference>
<feature type="domain" description="ABC transmembrane type-2" evidence="10">
    <location>
        <begin position="551"/>
        <end position="797"/>
    </location>
</feature>
<dbReference type="PROSITE" id="PS51012">
    <property type="entry name" value="ABC_TM2"/>
    <property type="match status" value="1"/>
</dbReference>
<feature type="transmembrane region" description="Helical" evidence="8">
    <location>
        <begin position="686"/>
        <end position="707"/>
    </location>
</feature>
<dbReference type="EMBL" id="NJHN03000121">
    <property type="protein sequence ID" value="KAH9413528.1"/>
    <property type="molecule type" value="Genomic_DNA"/>
</dbReference>
<gene>
    <name evidence="11" type="ORF">DERP_008006</name>
</gene>
<evidence type="ECO:0000256" key="3">
    <source>
        <dbReference type="ARBA" id="ARBA00022741"/>
    </source>
</evidence>
<evidence type="ECO:0000313" key="11">
    <source>
        <dbReference type="EMBL" id="KAH9413528.1"/>
    </source>
</evidence>
<comment type="caution">
    <text evidence="11">The sequence shown here is derived from an EMBL/GenBank/DDBJ whole genome shotgun (WGS) entry which is preliminary data.</text>
</comment>
<feature type="transmembrane region" description="Helical" evidence="8">
    <location>
        <begin position="647"/>
        <end position="674"/>
    </location>
</feature>
<protein>
    <recommendedName>
        <fullName evidence="13">ABC transporter G family member 20-like</fullName>
    </recommendedName>
</protein>
<dbReference type="Proteomes" id="UP000887458">
    <property type="component" value="Unassembled WGS sequence"/>
</dbReference>
<dbReference type="Gene3D" id="3.40.50.300">
    <property type="entry name" value="P-loop containing nucleotide triphosphate hydrolases"/>
    <property type="match status" value="1"/>
</dbReference>
<evidence type="ECO:0008006" key="13">
    <source>
        <dbReference type="Google" id="ProtNLM"/>
    </source>
</evidence>
<reference evidence="11 12" key="1">
    <citation type="journal article" date="2018" name="J. Allergy Clin. Immunol.">
        <title>High-quality assembly of Dermatophagoides pteronyssinus genome and transcriptome reveals a wide range of novel allergens.</title>
        <authorList>
            <person name="Liu X.Y."/>
            <person name="Yang K.Y."/>
            <person name="Wang M.Q."/>
            <person name="Kwok J.S."/>
            <person name="Zeng X."/>
            <person name="Yang Z."/>
            <person name="Xiao X.J."/>
            <person name="Lau C.P."/>
            <person name="Li Y."/>
            <person name="Huang Z.M."/>
            <person name="Ba J.G."/>
            <person name="Yim A.K."/>
            <person name="Ouyang C.Y."/>
            <person name="Ngai S.M."/>
            <person name="Chan T.F."/>
            <person name="Leung E.L."/>
            <person name="Liu L."/>
            <person name="Liu Z.G."/>
            <person name="Tsui S.K."/>
        </authorList>
    </citation>
    <scope>NUCLEOTIDE SEQUENCE [LARGE SCALE GENOMIC DNA]</scope>
    <source>
        <strain evidence="11">Derp</strain>
    </source>
</reference>
<dbReference type="SMART" id="SM00382">
    <property type="entry name" value="AAA"/>
    <property type="match status" value="1"/>
</dbReference>
<evidence type="ECO:0000259" key="10">
    <source>
        <dbReference type="PROSITE" id="PS51012"/>
    </source>
</evidence>
<keyword evidence="6 8" id="KW-0472">Membrane</keyword>
<evidence type="ECO:0000313" key="12">
    <source>
        <dbReference type="Proteomes" id="UP000887458"/>
    </source>
</evidence>
<dbReference type="PANTHER" id="PTHR43038">
    <property type="entry name" value="ATP-BINDING CASSETTE, SUB-FAMILY H, MEMBER 1"/>
    <property type="match status" value="1"/>
</dbReference>
<dbReference type="PROSITE" id="PS00211">
    <property type="entry name" value="ABC_TRANSPORTER_1"/>
    <property type="match status" value="1"/>
</dbReference>
<comment type="subcellular location">
    <subcellularLocation>
        <location evidence="1">Membrane</location>
        <topology evidence="1">Multi-pass membrane protein</topology>
    </subcellularLocation>
</comment>
<evidence type="ECO:0000256" key="1">
    <source>
        <dbReference type="ARBA" id="ARBA00004141"/>
    </source>
</evidence>
<sequence length="798" mass="90786">MFSPKYYNRYLDDHFDRQYYSARLKLKKFDTDEFQSMIIANQQHLLAFAGPQAPEPRPPCIETRNLSFHYKASQPVLKNISINVPQGRIYALLGSSGCGKTTLLRMILGMLKPKTGTIRVFGMQPGTAEIKIPGSGVGYMPQDLALFRLFSIAETFEYYGRLYGIPMETIKERTKYYIEFLNLPGKNRLITQLSGGQQRRVSLAVTLMHEPPLLILDEPTVGVDSVLRLKIWNYLEELCGKLGTTVIITTHYTEEARNSYRVGFVDSGIILAEDNPQRLLFKYNCRSLEDVFLELCLERARLPEISVHNGNNQSTQVNTGNQQHPIPQVQIIVEESDGNRQESSSSSSSSSDRSIEQIEMSQIPKDLNNNDNNNNNNMVPATLPIPPIHPNAPQSQMDNKNSTGKGTSQAWLDYGRFTALLAKNYLLYRRNPVSIILMNVIPLVQVTLFCVTFARNPENIPVAIVNFENHSLSLSNLFIDQLDQKSLLLHYYDNVDNAIGSVQNLQTYNVITFPSNFSRFFRQRFLKPEQITDEIVRQSTISLFPDTTQAVFYLYTYQKVLEALEKFLVIVGKSMGFNPNFFGSPVVLTETMYGQNNLQYLEFVTPGMIIAVVHGLSMLIGSFTIIRERFDGHLERGFVAGIRTTEILLSHIIFYLVPLFTQVVLVLFLTFYIFDSQSKGSLWEVFLMTFIMAFQGLIFGIAMSITCQSQVASLLMVFISEMPMIFTSGVLWPLESVPPLVQTLAMFNPLTLPIRSLHYIMLRGWTLMRPEVMFGMISALSYMFITLISGFVWFELFK</sequence>
<dbReference type="InterPro" id="IPR003439">
    <property type="entry name" value="ABC_transporter-like_ATP-bd"/>
</dbReference>
<evidence type="ECO:0000256" key="2">
    <source>
        <dbReference type="ARBA" id="ARBA00022692"/>
    </source>
</evidence>
<evidence type="ECO:0000256" key="8">
    <source>
        <dbReference type="SAM" id="Phobius"/>
    </source>
</evidence>
<dbReference type="InterPro" id="IPR017871">
    <property type="entry name" value="ABC_transporter-like_CS"/>
</dbReference>
<dbReference type="InterPro" id="IPR003593">
    <property type="entry name" value="AAA+_ATPase"/>
</dbReference>
<evidence type="ECO:0000256" key="5">
    <source>
        <dbReference type="ARBA" id="ARBA00022989"/>
    </source>
</evidence>
<dbReference type="Pfam" id="PF00005">
    <property type="entry name" value="ABC_tran"/>
    <property type="match status" value="1"/>
</dbReference>
<keyword evidence="5 8" id="KW-1133">Transmembrane helix</keyword>
<evidence type="ECO:0000256" key="6">
    <source>
        <dbReference type="ARBA" id="ARBA00023136"/>
    </source>
</evidence>
<feature type="region of interest" description="Disordered" evidence="7">
    <location>
        <begin position="336"/>
        <end position="405"/>
    </location>
</feature>
<keyword evidence="12" id="KW-1185">Reference proteome</keyword>
<accession>A0ABQ8IT82</accession>
<organism evidence="11 12">
    <name type="scientific">Dermatophagoides pteronyssinus</name>
    <name type="common">European house dust mite</name>
    <dbReference type="NCBI Taxonomy" id="6956"/>
    <lineage>
        <taxon>Eukaryota</taxon>
        <taxon>Metazoa</taxon>
        <taxon>Ecdysozoa</taxon>
        <taxon>Arthropoda</taxon>
        <taxon>Chelicerata</taxon>
        <taxon>Arachnida</taxon>
        <taxon>Acari</taxon>
        <taxon>Acariformes</taxon>
        <taxon>Sarcoptiformes</taxon>
        <taxon>Astigmata</taxon>
        <taxon>Psoroptidia</taxon>
        <taxon>Analgoidea</taxon>
        <taxon>Pyroglyphidae</taxon>
        <taxon>Dermatophagoidinae</taxon>
        <taxon>Dermatophagoides</taxon>
    </lineage>
</organism>
<dbReference type="InterPro" id="IPR027417">
    <property type="entry name" value="P-loop_NTPase"/>
</dbReference>
<feature type="domain" description="ABC transporter" evidence="9">
    <location>
        <begin position="61"/>
        <end position="292"/>
    </location>
</feature>
<dbReference type="PANTHER" id="PTHR43038:SF3">
    <property type="entry name" value="ABC TRANSPORTER G FAMILY MEMBER 20 ISOFORM X1"/>
    <property type="match status" value="1"/>
</dbReference>
<dbReference type="InterPro" id="IPR047817">
    <property type="entry name" value="ABC2_TM_bact-type"/>
</dbReference>
<proteinExistence type="predicted"/>
<evidence type="ECO:0000259" key="9">
    <source>
        <dbReference type="PROSITE" id="PS50893"/>
    </source>
</evidence>
<keyword evidence="3" id="KW-0547">Nucleotide-binding</keyword>
<dbReference type="Pfam" id="PF12698">
    <property type="entry name" value="ABC2_membrane_3"/>
    <property type="match status" value="1"/>
</dbReference>
<feature type="transmembrane region" description="Helical" evidence="8">
    <location>
        <begin position="714"/>
        <end position="734"/>
    </location>
</feature>
<feature type="transmembrane region" description="Helical" evidence="8">
    <location>
        <begin position="772"/>
        <end position="794"/>
    </location>
</feature>
<feature type="compositionally biased region" description="Polar residues" evidence="7">
    <location>
        <begin position="392"/>
        <end position="405"/>
    </location>
</feature>
<keyword evidence="4" id="KW-0067">ATP-binding</keyword>
<dbReference type="SUPFAM" id="SSF52540">
    <property type="entry name" value="P-loop containing nucleoside triphosphate hydrolases"/>
    <property type="match status" value="1"/>
</dbReference>
<keyword evidence="2 8" id="KW-0812">Transmembrane</keyword>